<evidence type="ECO:0000256" key="1">
    <source>
        <dbReference type="ARBA" id="ARBA00008061"/>
    </source>
</evidence>
<keyword evidence="2" id="KW-0378">Hydrolase</keyword>
<keyword evidence="6" id="KW-1185">Reference proteome</keyword>
<dbReference type="Gene3D" id="2.60.40.1180">
    <property type="entry name" value="Golgi alpha-mannosidase II"/>
    <property type="match status" value="1"/>
</dbReference>
<name>A0A1G6GM55_9BACI</name>
<dbReference type="Pfam" id="PF02903">
    <property type="entry name" value="Alpha-amylase_N"/>
    <property type="match status" value="1"/>
</dbReference>
<dbReference type="InterPro" id="IPR004185">
    <property type="entry name" value="Glyco_hydro_13_lg-like_dom"/>
</dbReference>
<gene>
    <name evidence="5" type="ORF">SAMN05421734_101248</name>
</gene>
<dbReference type="Proteomes" id="UP000242949">
    <property type="component" value="Unassembled WGS sequence"/>
</dbReference>
<evidence type="ECO:0000259" key="4">
    <source>
        <dbReference type="SMART" id="SM00642"/>
    </source>
</evidence>
<dbReference type="CDD" id="cd11338">
    <property type="entry name" value="AmyAc_CMD"/>
    <property type="match status" value="1"/>
</dbReference>
<dbReference type="Pfam" id="PF00128">
    <property type="entry name" value="Alpha-amylase"/>
    <property type="match status" value="1"/>
</dbReference>
<dbReference type="Gene3D" id="2.60.40.10">
    <property type="entry name" value="Immunoglobulins"/>
    <property type="match status" value="1"/>
</dbReference>
<comment type="similarity">
    <text evidence="1">Belongs to the glycosyl hydrolase 13 family.</text>
</comment>
<dbReference type="SUPFAM" id="SSF51011">
    <property type="entry name" value="Glycosyl hydrolase domain"/>
    <property type="match status" value="1"/>
</dbReference>
<dbReference type="AlphaFoldDB" id="A0A1G6GM55"/>
<dbReference type="OrthoDB" id="9805159at2"/>
<dbReference type="Gene3D" id="3.20.20.80">
    <property type="entry name" value="Glycosidases"/>
    <property type="match status" value="1"/>
</dbReference>
<protein>
    <submittedName>
        <fullName evidence="5">Glycosidase</fullName>
    </submittedName>
</protein>
<dbReference type="GO" id="GO:0004553">
    <property type="term" value="F:hydrolase activity, hydrolyzing O-glycosyl compounds"/>
    <property type="evidence" value="ECO:0007669"/>
    <property type="project" value="InterPro"/>
</dbReference>
<dbReference type="RefSeq" id="WP_090792082.1">
    <property type="nucleotide sequence ID" value="NZ_FMYI01000001.1"/>
</dbReference>
<dbReference type="InterPro" id="IPR013780">
    <property type="entry name" value="Glyco_hydro_b"/>
</dbReference>
<dbReference type="SMART" id="SM00642">
    <property type="entry name" value="Aamy"/>
    <property type="match status" value="1"/>
</dbReference>
<evidence type="ECO:0000313" key="6">
    <source>
        <dbReference type="Proteomes" id="UP000242949"/>
    </source>
</evidence>
<dbReference type="InterPro" id="IPR006047">
    <property type="entry name" value="GH13_cat_dom"/>
</dbReference>
<evidence type="ECO:0000256" key="3">
    <source>
        <dbReference type="ARBA" id="ARBA00023295"/>
    </source>
</evidence>
<evidence type="ECO:0000256" key="2">
    <source>
        <dbReference type="ARBA" id="ARBA00022801"/>
    </source>
</evidence>
<dbReference type="InterPro" id="IPR017853">
    <property type="entry name" value="GH"/>
</dbReference>
<evidence type="ECO:0000313" key="5">
    <source>
        <dbReference type="EMBL" id="SDB82795.1"/>
    </source>
</evidence>
<dbReference type="CDD" id="cd02857">
    <property type="entry name" value="E_set_CDase_PDE_N"/>
    <property type="match status" value="1"/>
</dbReference>
<keyword evidence="3 5" id="KW-0326">Glycosidase</keyword>
<dbReference type="InterPro" id="IPR045857">
    <property type="entry name" value="O16G_dom_2"/>
</dbReference>
<reference evidence="6" key="1">
    <citation type="submission" date="2016-09" db="EMBL/GenBank/DDBJ databases">
        <authorList>
            <person name="Varghese N."/>
            <person name="Submissions S."/>
        </authorList>
    </citation>
    <scope>NUCLEOTIDE SEQUENCE [LARGE SCALE GENOMIC DNA]</scope>
    <source>
        <strain evidence="6">S5</strain>
    </source>
</reference>
<organism evidence="5 6">
    <name type="scientific">Pelagirhabdus alkalitolerans</name>
    <dbReference type="NCBI Taxonomy" id="1612202"/>
    <lineage>
        <taxon>Bacteria</taxon>
        <taxon>Bacillati</taxon>
        <taxon>Bacillota</taxon>
        <taxon>Bacilli</taxon>
        <taxon>Bacillales</taxon>
        <taxon>Bacillaceae</taxon>
        <taxon>Pelagirhabdus</taxon>
    </lineage>
</organism>
<dbReference type="InterPro" id="IPR013783">
    <property type="entry name" value="Ig-like_fold"/>
</dbReference>
<dbReference type="Pfam" id="PF16657">
    <property type="entry name" value="Malt_amylase_C"/>
    <property type="match status" value="1"/>
</dbReference>
<dbReference type="SUPFAM" id="SSF51445">
    <property type="entry name" value="(Trans)glycosidases"/>
    <property type="match status" value="1"/>
</dbReference>
<dbReference type="GO" id="GO:0005975">
    <property type="term" value="P:carbohydrate metabolic process"/>
    <property type="evidence" value="ECO:0007669"/>
    <property type="project" value="InterPro"/>
</dbReference>
<dbReference type="Gene3D" id="3.90.400.10">
    <property type="entry name" value="Oligo-1,6-glucosidase, Domain 2"/>
    <property type="match status" value="1"/>
</dbReference>
<dbReference type="EMBL" id="FMYI01000001">
    <property type="protein sequence ID" value="SDB82795.1"/>
    <property type="molecule type" value="Genomic_DNA"/>
</dbReference>
<dbReference type="PANTHER" id="PTHR10357:SF210">
    <property type="entry name" value="MALTODEXTRIN GLUCOSIDASE"/>
    <property type="match status" value="1"/>
</dbReference>
<sequence>MIKEAIFHQPMNQYAYHYDDGTVHIMIQSRAYDLKNVQLIWADPYNFKEETWQYELTEVKHSGRTKTLDYWKIEIKPPYRRMRYGFRCEGANGEVTYLTGKGHYTKPPEEINAYFCLPYIHKVDAFKAPAWVKDTVWYQIFPERFGNGDPSLSPENAYNWDEKVPESKDFFGGDFQGILNHLDYLEELGINGIYLCPIFKAGSNHKYDTIDYFEIDPQFGDKETFRKLVDQCHERGIKVMLDAVFNHSGYYFEPFQDVLKNNEQSPYKDWFHIWDFPVQTTPYPNYDTFAFVSNMPKLNTANPEVKDYLLKVARYWIEEFNIDGWRLDVANEIDHEFWRAFRKEVKSANPDVYILGEVWHDSMPWLRGDQFDAVMNYPFTENVLELFDGTSSVSYFKDQMMHLLHMYPDHVQDVQFNLLDSHDTARIKTLVRGEKERVKLMYAFQLTFLGSPCLYYGDEIGLEGGEEPESRGCMIWDEEKQDLDLLHFVKQLIELRKSNPALGAYGQFKFIDADEASGVLVYSKENDAEQFVIVMNTTANDQTIDMPTALNKRAEPLFTEKNISQSDGRMKLEPFAFGIYKRH</sequence>
<dbReference type="InterPro" id="IPR032091">
    <property type="entry name" value="Malt_amylase-like_C"/>
</dbReference>
<dbReference type="PANTHER" id="PTHR10357">
    <property type="entry name" value="ALPHA-AMYLASE FAMILY MEMBER"/>
    <property type="match status" value="1"/>
</dbReference>
<feature type="domain" description="Glycosyl hydrolase family 13 catalytic" evidence="4">
    <location>
        <begin position="139"/>
        <end position="496"/>
    </location>
</feature>
<accession>A0A1G6GM55</accession>
<dbReference type="STRING" id="1612202.SAMN05421734_101248"/>
<proteinExistence type="inferred from homology"/>